<comment type="caution">
    <text evidence="1">The sequence shown here is derived from an EMBL/GenBank/DDBJ whole genome shotgun (WGS) entry which is preliminary data.</text>
</comment>
<sequence length="150" mass="16272">MAEGAGKITRDLREELLGHYGGIAARYHVGKAWGADLLKDARASYKRAELFLNTVQVRGAEDVVTEMRRTILLDLRYTPEELNQIDLAQLDHAEFQALIAKKRAGAAAGSGASARKQKIVNPGELAAYLDGGWTVVMQINGQVVVNPPSS</sequence>
<reference evidence="1" key="2">
    <citation type="journal article" date="2014" name="ISME J.">
        <title>Microbial stratification in low pH oxic and suboxic macroscopic growths along an acid mine drainage.</title>
        <authorList>
            <person name="Mendez-Garcia C."/>
            <person name="Mesa V."/>
            <person name="Sprenger R.R."/>
            <person name="Richter M."/>
            <person name="Diez M.S."/>
            <person name="Solano J."/>
            <person name="Bargiela R."/>
            <person name="Golyshina O.V."/>
            <person name="Manteca A."/>
            <person name="Ramos J.L."/>
            <person name="Gallego J.R."/>
            <person name="Llorente I."/>
            <person name="Martins Dos Santos V.A."/>
            <person name="Jensen O.N."/>
            <person name="Pelaez A.I."/>
            <person name="Sanchez J."/>
            <person name="Ferrer M."/>
        </authorList>
    </citation>
    <scope>NUCLEOTIDE SEQUENCE</scope>
</reference>
<reference evidence="1" key="1">
    <citation type="submission" date="2013-08" db="EMBL/GenBank/DDBJ databases">
        <authorList>
            <person name="Mendez C."/>
            <person name="Richter M."/>
            <person name="Ferrer M."/>
            <person name="Sanchez J."/>
        </authorList>
    </citation>
    <scope>NUCLEOTIDE SEQUENCE</scope>
</reference>
<evidence type="ECO:0000313" key="1">
    <source>
        <dbReference type="EMBL" id="EQD44558.1"/>
    </source>
</evidence>
<protein>
    <submittedName>
        <fullName evidence="1">Integrase/recombinase</fullName>
    </submittedName>
</protein>
<accession>T0ZIR8</accession>
<dbReference type="AlphaFoldDB" id="T0ZIR8"/>
<name>T0ZIR8_9ZZZZ</name>
<dbReference type="EMBL" id="AUZY01008873">
    <property type="protein sequence ID" value="EQD44558.1"/>
    <property type="molecule type" value="Genomic_DNA"/>
</dbReference>
<proteinExistence type="predicted"/>
<organism evidence="1">
    <name type="scientific">mine drainage metagenome</name>
    <dbReference type="NCBI Taxonomy" id="410659"/>
    <lineage>
        <taxon>unclassified sequences</taxon>
        <taxon>metagenomes</taxon>
        <taxon>ecological metagenomes</taxon>
    </lineage>
</organism>
<gene>
    <name evidence="1" type="ORF">B1B_13477</name>
</gene>